<feature type="binding site" evidence="5">
    <location>
        <position position="32"/>
    </location>
    <ligand>
        <name>AMP</name>
        <dbReference type="ChEBI" id="CHEBI:456215"/>
    </ligand>
</feature>
<feature type="binding site" evidence="5">
    <location>
        <position position="131"/>
    </location>
    <ligand>
        <name>AMP</name>
        <dbReference type="ChEBI" id="CHEBI:456215"/>
    </ligand>
</feature>
<comment type="subcellular location">
    <subcellularLocation>
        <location evidence="5 7">Cytoplasm</location>
    </subcellularLocation>
</comment>
<evidence type="ECO:0000256" key="1">
    <source>
        <dbReference type="ARBA" id="ARBA00022679"/>
    </source>
</evidence>
<comment type="domain">
    <text evidence="5">Consists of three domains, a large central CORE domain and two small peripheral domains, NMPbind and LID, which undergo movements during catalysis. The LID domain closes over the site of phosphoryl transfer upon ATP binding. Assembling and dissambling the active center during each catalytic cycle provides an effective means to prevent ATP hydrolysis.</text>
</comment>
<dbReference type="NCBIfam" id="NF011105">
    <property type="entry name" value="PRK14532.1"/>
    <property type="match status" value="1"/>
</dbReference>
<organism evidence="8">
    <name type="scientific">Oscillatoriales cyanobacterium SpSt-418</name>
    <dbReference type="NCBI Taxonomy" id="2282169"/>
    <lineage>
        <taxon>Bacteria</taxon>
        <taxon>Bacillati</taxon>
        <taxon>Cyanobacteriota</taxon>
        <taxon>Cyanophyceae</taxon>
        <taxon>Oscillatoriophycideae</taxon>
        <taxon>Oscillatoriales</taxon>
    </lineage>
</organism>
<evidence type="ECO:0000256" key="4">
    <source>
        <dbReference type="ARBA" id="ARBA00022777"/>
    </source>
</evidence>
<comment type="subunit">
    <text evidence="5 7">Monomer.</text>
</comment>
<dbReference type="UniPathway" id="UPA00588">
    <property type="reaction ID" value="UER00649"/>
</dbReference>
<dbReference type="InterPro" id="IPR027417">
    <property type="entry name" value="P-loop_NTPase"/>
</dbReference>
<dbReference type="PANTHER" id="PTHR23359">
    <property type="entry name" value="NUCLEOTIDE KINASE"/>
    <property type="match status" value="1"/>
</dbReference>
<comment type="caution">
    <text evidence="5">Lacks conserved residue(s) required for the propagation of feature annotation.</text>
</comment>
<feature type="binding site" evidence="5">
    <location>
        <position position="94"/>
    </location>
    <ligand>
        <name>AMP</name>
        <dbReference type="ChEBI" id="CHEBI:456215"/>
    </ligand>
</feature>
<feature type="region of interest" description="NMP" evidence="5">
    <location>
        <begin position="31"/>
        <end position="60"/>
    </location>
</feature>
<keyword evidence="3 5" id="KW-0547">Nucleotide-binding</keyword>
<keyword evidence="5" id="KW-0963">Cytoplasm</keyword>
<feature type="binding site" evidence="5">
    <location>
        <begin position="87"/>
        <end position="90"/>
    </location>
    <ligand>
        <name>AMP</name>
        <dbReference type="ChEBI" id="CHEBI:456215"/>
    </ligand>
</feature>
<dbReference type="Pfam" id="PF00406">
    <property type="entry name" value="ADK"/>
    <property type="match status" value="1"/>
</dbReference>
<feature type="binding site" evidence="5">
    <location>
        <position position="142"/>
    </location>
    <ligand>
        <name>AMP</name>
        <dbReference type="ChEBI" id="CHEBI:456215"/>
    </ligand>
</feature>
<evidence type="ECO:0000313" key="8">
    <source>
        <dbReference type="EMBL" id="HFM97786.1"/>
    </source>
</evidence>
<feature type="binding site" evidence="5">
    <location>
        <position position="37"/>
    </location>
    <ligand>
        <name>AMP</name>
        <dbReference type="ChEBI" id="CHEBI:456215"/>
    </ligand>
</feature>
<feature type="binding site" evidence="5">
    <location>
        <position position="170"/>
    </location>
    <ligand>
        <name>ATP</name>
        <dbReference type="ChEBI" id="CHEBI:30616"/>
    </ligand>
</feature>
<gene>
    <name evidence="5" type="primary">adk</name>
    <name evidence="8" type="ORF">ENR64_08445</name>
</gene>
<dbReference type="GO" id="GO:0004017">
    <property type="term" value="F:AMP kinase activity"/>
    <property type="evidence" value="ECO:0007669"/>
    <property type="project" value="UniProtKB-UniRule"/>
</dbReference>
<dbReference type="GO" id="GO:0005737">
    <property type="term" value="C:cytoplasm"/>
    <property type="evidence" value="ECO:0007669"/>
    <property type="project" value="UniProtKB-SubCell"/>
</dbReference>
<dbReference type="EC" id="2.7.4.3" evidence="5 7"/>
<dbReference type="SUPFAM" id="SSF52540">
    <property type="entry name" value="P-loop containing nucleoside triphosphate hydrolases"/>
    <property type="match status" value="1"/>
</dbReference>
<comment type="caution">
    <text evidence="8">The sequence shown here is derived from an EMBL/GenBank/DDBJ whole genome shotgun (WGS) entry which is preliminary data.</text>
</comment>
<keyword evidence="1 5" id="KW-0808">Transferase</keyword>
<dbReference type="PROSITE" id="PS00113">
    <property type="entry name" value="ADENYLATE_KINASE"/>
    <property type="match status" value="1"/>
</dbReference>
<evidence type="ECO:0000256" key="6">
    <source>
        <dbReference type="RuleBase" id="RU003330"/>
    </source>
</evidence>
<dbReference type="AlphaFoldDB" id="A0A7C3KD56"/>
<protein>
    <recommendedName>
        <fullName evidence="5 7">Adenylate kinase</fullName>
        <shortName evidence="5">AK</shortName>
        <ecNumber evidence="5 7">2.7.4.3</ecNumber>
    </recommendedName>
    <alternativeName>
        <fullName evidence="5">ATP-AMP transphosphorylase</fullName>
    </alternativeName>
    <alternativeName>
        <fullName evidence="5">ATP:AMP phosphotransferase</fullName>
    </alternativeName>
    <alternativeName>
        <fullName evidence="5">Adenylate monophosphate kinase</fullName>
    </alternativeName>
</protein>
<dbReference type="GO" id="GO:0044209">
    <property type="term" value="P:AMP salvage"/>
    <property type="evidence" value="ECO:0007669"/>
    <property type="project" value="UniProtKB-UniRule"/>
</dbReference>
<dbReference type="NCBIfam" id="NF011104">
    <property type="entry name" value="PRK14531.1"/>
    <property type="match status" value="1"/>
</dbReference>
<feature type="binding site" evidence="5">
    <location>
        <begin position="58"/>
        <end position="60"/>
    </location>
    <ligand>
        <name>AMP</name>
        <dbReference type="ChEBI" id="CHEBI:456215"/>
    </ligand>
</feature>
<comment type="pathway">
    <text evidence="5">Purine metabolism; AMP biosynthesis via salvage pathway; AMP from ADP: step 1/1.</text>
</comment>
<accession>A0A7C3KD56</accession>
<name>A0A7C3KD56_9CYAN</name>
<reference evidence="8" key="1">
    <citation type="journal article" date="2020" name="mSystems">
        <title>Genome- and Community-Level Interaction Insights into Carbon Utilization and Element Cycling Functions of Hydrothermarchaeota in Hydrothermal Sediment.</title>
        <authorList>
            <person name="Zhou Z."/>
            <person name="Liu Y."/>
            <person name="Xu W."/>
            <person name="Pan J."/>
            <person name="Luo Z.H."/>
            <person name="Li M."/>
        </authorList>
    </citation>
    <scope>NUCLEOTIDE SEQUENCE [LARGE SCALE GENOMIC DNA]</scope>
    <source>
        <strain evidence="8">SpSt-418</strain>
    </source>
</reference>
<dbReference type="NCBIfam" id="NF011100">
    <property type="entry name" value="PRK14527.1"/>
    <property type="match status" value="1"/>
</dbReference>
<keyword evidence="2 5" id="KW-0545">Nucleotide biosynthesis</keyword>
<proteinExistence type="inferred from homology"/>
<dbReference type="HAMAP" id="MF_00235">
    <property type="entry name" value="Adenylate_kinase_Adk"/>
    <property type="match status" value="1"/>
</dbReference>
<feature type="binding site" evidence="5">
    <location>
        <begin position="11"/>
        <end position="16"/>
    </location>
    <ligand>
        <name>ATP</name>
        <dbReference type="ChEBI" id="CHEBI:30616"/>
    </ligand>
</feature>
<comment type="catalytic activity">
    <reaction evidence="5 7">
        <text>AMP + ATP = 2 ADP</text>
        <dbReference type="Rhea" id="RHEA:12973"/>
        <dbReference type="ChEBI" id="CHEBI:30616"/>
        <dbReference type="ChEBI" id="CHEBI:456215"/>
        <dbReference type="ChEBI" id="CHEBI:456216"/>
        <dbReference type="EC" id="2.7.4.3"/>
    </reaction>
</comment>
<comment type="function">
    <text evidence="5">Catalyzes the reversible transfer of the terminal phosphate group between ATP and AMP. Plays an important role in cellular energy homeostasis and in adenine nucleotide metabolism.</text>
</comment>
<dbReference type="GO" id="GO:0005524">
    <property type="term" value="F:ATP binding"/>
    <property type="evidence" value="ECO:0007669"/>
    <property type="project" value="UniProtKB-UniRule"/>
</dbReference>
<dbReference type="CDD" id="cd01428">
    <property type="entry name" value="ADK"/>
    <property type="match status" value="1"/>
</dbReference>
<dbReference type="InterPro" id="IPR033690">
    <property type="entry name" value="Adenylat_kinase_CS"/>
</dbReference>
<comment type="similarity">
    <text evidence="5 6">Belongs to the adenylate kinase family.</text>
</comment>
<evidence type="ECO:0000256" key="2">
    <source>
        <dbReference type="ARBA" id="ARBA00022727"/>
    </source>
</evidence>
<keyword evidence="5 7" id="KW-0067">ATP-binding</keyword>
<evidence type="ECO:0000256" key="5">
    <source>
        <dbReference type="HAMAP-Rule" id="MF_00235"/>
    </source>
</evidence>
<dbReference type="PRINTS" id="PR00094">
    <property type="entry name" value="ADENYLTKNASE"/>
</dbReference>
<evidence type="ECO:0000256" key="3">
    <source>
        <dbReference type="ARBA" id="ARBA00022741"/>
    </source>
</evidence>
<evidence type="ECO:0000256" key="7">
    <source>
        <dbReference type="RuleBase" id="RU003331"/>
    </source>
</evidence>
<feature type="binding site" evidence="5">
    <location>
        <position position="129"/>
    </location>
    <ligand>
        <name>ATP</name>
        <dbReference type="ChEBI" id="CHEBI:30616"/>
    </ligand>
</feature>
<dbReference type="InterPro" id="IPR000850">
    <property type="entry name" value="Adenylat/UMP-CMP_kin"/>
</dbReference>
<dbReference type="NCBIfam" id="NF001381">
    <property type="entry name" value="PRK00279.1-3"/>
    <property type="match status" value="1"/>
</dbReference>
<dbReference type="NCBIfam" id="NF002700">
    <property type="entry name" value="PRK02496.1"/>
    <property type="match status" value="1"/>
</dbReference>
<dbReference type="Gene3D" id="3.40.50.300">
    <property type="entry name" value="P-loop containing nucleotide triphosphate hydrolases"/>
    <property type="match status" value="1"/>
</dbReference>
<keyword evidence="4 5" id="KW-0418">Kinase</keyword>
<sequence length="183" mass="20760">MTRLIFLGAPGVGKGTQAKALSLSHNIPHISTGDILRTAVEQETQLGVKAQSYMDRGELVPDQLLYDLVHERLKQPDAVGNGWFLDGFPRTVPQAEFLDKLVAEINQPYSRVVNITVPDEVLVQRLLLRGRKDDNETVIRNRLRVYYEQTAPLVDYYRAQNKLVEVDGDKTETEVRDQLVNFV</sequence>
<dbReference type="EMBL" id="DSRU01000110">
    <property type="protein sequence ID" value="HFM97786.1"/>
    <property type="molecule type" value="Genomic_DNA"/>
</dbReference>